<dbReference type="SUPFAM" id="SSF53067">
    <property type="entry name" value="Actin-like ATPase domain"/>
    <property type="match status" value="1"/>
</dbReference>
<sequence>MSTDTPAIPPSPAHAAAHAPHTDWVVGVDLGGTNMRLALYRDHLQAHARLLGDDAAASAPAPVYTHRETVGEERGALAVATRMAAAIERLVAEAGIADPRIPVGVGVAGMLRGFDGLVANAPNLAWRDEPFGAMLADALGPRFPVGVYNDVNAITYGEYAFGSGIGARDVLAVFIGTGIGGGVVTNGQMVEGTSNCAGEVGHFKIDLSPEAPMCGCGGRGCIEAFAGGGNLQARLRRELARGPASLATELAGGADKVTPGHIDQAAEKDDAYALAIYEQLVPMIAVSLANTVFALNPGRLILGGGLLMRTPLLRRRIIERIPSFLTPAQSEPLEIVETLLGEEAGLLGSALLAAQRLGQ</sequence>
<evidence type="ECO:0000313" key="3">
    <source>
        <dbReference type="Proteomes" id="UP000001880"/>
    </source>
</evidence>
<evidence type="ECO:0000256" key="1">
    <source>
        <dbReference type="ARBA" id="ARBA00006479"/>
    </source>
</evidence>
<dbReference type="RefSeq" id="WP_012830130.1">
    <property type="nucleotide sequence ID" value="NC_013440.1"/>
</dbReference>
<dbReference type="eggNOG" id="COG1940">
    <property type="taxonomic scope" value="Bacteria"/>
</dbReference>
<comment type="similarity">
    <text evidence="1">Belongs to the ROK (NagC/XylR) family.</text>
</comment>
<evidence type="ECO:0000313" key="2">
    <source>
        <dbReference type="EMBL" id="ACY17538.1"/>
    </source>
</evidence>
<accession>D0LVH7</accession>
<gene>
    <name evidence="2" type="ordered locus">Hoch_5050</name>
</gene>
<organism evidence="2 3">
    <name type="scientific">Haliangium ochraceum (strain DSM 14365 / JCM 11303 / SMP-2)</name>
    <dbReference type="NCBI Taxonomy" id="502025"/>
    <lineage>
        <taxon>Bacteria</taxon>
        <taxon>Pseudomonadati</taxon>
        <taxon>Myxococcota</taxon>
        <taxon>Polyangia</taxon>
        <taxon>Haliangiales</taxon>
        <taxon>Kofleriaceae</taxon>
        <taxon>Haliangium</taxon>
    </lineage>
</organism>
<dbReference type="OrthoDB" id="9810372at2"/>
<dbReference type="PANTHER" id="PTHR18964:SF149">
    <property type="entry name" value="BIFUNCTIONAL UDP-N-ACETYLGLUCOSAMINE 2-EPIMERASE_N-ACETYLMANNOSAMINE KINASE"/>
    <property type="match status" value="1"/>
</dbReference>
<dbReference type="Gene3D" id="3.30.420.40">
    <property type="match status" value="2"/>
</dbReference>
<dbReference type="PROSITE" id="PS01125">
    <property type="entry name" value="ROK"/>
    <property type="match status" value="1"/>
</dbReference>
<dbReference type="Proteomes" id="UP000001880">
    <property type="component" value="Chromosome"/>
</dbReference>
<dbReference type="InterPro" id="IPR049874">
    <property type="entry name" value="ROK_cs"/>
</dbReference>
<dbReference type="EMBL" id="CP001804">
    <property type="protein sequence ID" value="ACY17538.1"/>
    <property type="molecule type" value="Genomic_DNA"/>
</dbReference>
<protein>
    <submittedName>
        <fullName evidence="2">ROK family protein</fullName>
    </submittedName>
</protein>
<dbReference type="Pfam" id="PF00480">
    <property type="entry name" value="ROK"/>
    <property type="match status" value="1"/>
</dbReference>
<dbReference type="HOGENOM" id="CLU_036604_0_1_7"/>
<reference evidence="2 3" key="1">
    <citation type="journal article" date="2010" name="Stand. Genomic Sci.">
        <title>Complete genome sequence of Haliangium ochraceum type strain (SMP-2).</title>
        <authorList>
            <consortium name="US DOE Joint Genome Institute (JGI-PGF)"/>
            <person name="Ivanova N."/>
            <person name="Daum C."/>
            <person name="Lang E."/>
            <person name="Abt B."/>
            <person name="Kopitz M."/>
            <person name="Saunders E."/>
            <person name="Lapidus A."/>
            <person name="Lucas S."/>
            <person name="Glavina Del Rio T."/>
            <person name="Nolan M."/>
            <person name="Tice H."/>
            <person name="Copeland A."/>
            <person name="Cheng J.F."/>
            <person name="Chen F."/>
            <person name="Bruce D."/>
            <person name="Goodwin L."/>
            <person name="Pitluck S."/>
            <person name="Mavromatis K."/>
            <person name="Pati A."/>
            <person name="Mikhailova N."/>
            <person name="Chen A."/>
            <person name="Palaniappan K."/>
            <person name="Land M."/>
            <person name="Hauser L."/>
            <person name="Chang Y.J."/>
            <person name="Jeffries C.D."/>
            <person name="Detter J.C."/>
            <person name="Brettin T."/>
            <person name="Rohde M."/>
            <person name="Goker M."/>
            <person name="Bristow J."/>
            <person name="Markowitz V."/>
            <person name="Eisen J.A."/>
            <person name="Hugenholtz P."/>
            <person name="Kyrpides N.C."/>
            <person name="Klenk H.P."/>
        </authorList>
    </citation>
    <scope>NUCLEOTIDE SEQUENCE [LARGE SCALE GENOMIC DNA]</scope>
    <source>
        <strain evidence="3">DSM 14365 / CIP 107738 / JCM 11303 / AJ 13395 / SMP-2</strain>
    </source>
</reference>
<dbReference type="PANTHER" id="PTHR18964">
    <property type="entry name" value="ROK (REPRESSOR, ORF, KINASE) FAMILY"/>
    <property type="match status" value="1"/>
</dbReference>
<dbReference type="InterPro" id="IPR043129">
    <property type="entry name" value="ATPase_NBD"/>
</dbReference>
<dbReference type="InterPro" id="IPR000600">
    <property type="entry name" value="ROK"/>
</dbReference>
<proteinExistence type="inferred from homology"/>
<dbReference type="STRING" id="502025.Hoch_5050"/>
<keyword evidence="3" id="KW-1185">Reference proteome</keyword>
<dbReference type="KEGG" id="hoh:Hoch_5050"/>
<name>D0LVH7_HALO1</name>
<dbReference type="AlphaFoldDB" id="D0LVH7"/>